<accession>A0A1I4X785</accession>
<dbReference type="AlphaFoldDB" id="A0A1I4X785"/>
<organism evidence="1 2">
    <name type="scientific">Chryseobacterium oleae</name>
    <dbReference type="NCBI Taxonomy" id="491207"/>
    <lineage>
        <taxon>Bacteria</taxon>
        <taxon>Pseudomonadati</taxon>
        <taxon>Bacteroidota</taxon>
        <taxon>Flavobacteriia</taxon>
        <taxon>Flavobacteriales</taxon>
        <taxon>Weeksellaceae</taxon>
        <taxon>Chryseobacterium group</taxon>
        <taxon>Chryseobacterium</taxon>
    </lineage>
</organism>
<protein>
    <submittedName>
        <fullName evidence="1">Uncharacterized protein</fullName>
    </submittedName>
</protein>
<dbReference type="OrthoDB" id="1263668at2"/>
<reference evidence="2" key="1">
    <citation type="submission" date="2016-10" db="EMBL/GenBank/DDBJ databases">
        <authorList>
            <person name="Varghese N."/>
            <person name="Submissions S."/>
        </authorList>
    </citation>
    <scope>NUCLEOTIDE SEQUENCE [LARGE SCALE GENOMIC DNA]</scope>
    <source>
        <strain evidence="2">DSM 25575</strain>
    </source>
</reference>
<sequence>MKSKLTILLFFLFQLGFSQIPCISKNFKFNNFIDAFIYTNNDENFKPDLSLIHVSSLYYKGKGYMITITRDNIKSIMVKPNSEHLEFFKYKNLDLLLQGNTTKDIKFLKKIISNKVVSNNSKVEFIKPYNNVSYDPYQWFLLFDKKMNLISYELPEEEETIKEVFKKFNIISHNKASSDLQN</sequence>
<evidence type="ECO:0000313" key="1">
    <source>
        <dbReference type="EMBL" id="SFN21230.1"/>
    </source>
</evidence>
<dbReference type="Proteomes" id="UP000198769">
    <property type="component" value="Unassembled WGS sequence"/>
</dbReference>
<proteinExistence type="predicted"/>
<name>A0A1I4X785_CHROL</name>
<gene>
    <name evidence="1" type="ORF">SAMN05421594_1502</name>
</gene>
<dbReference type="RefSeq" id="WP_090023927.1">
    <property type="nucleotide sequence ID" value="NZ_FOVD01000002.1"/>
</dbReference>
<dbReference type="EMBL" id="FOVD01000002">
    <property type="protein sequence ID" value="SFN21230.1"/>
    <property type="molecule type" value="Genomic_DNA"/>
</dbReference>
<evidence type="ECO:0000313" key="2">
    <source>
        <dbReference type="Proteomes" id="UP000198769"/>
    </source>
</evidence>
<keyword evidence="2" id="KW-1185">Reference proteome</keyword>